<dbReference type="PANTHER" id="PTHR45453:SF1">
    <property type="entry name" value="PHOSPHATE REGULON SENSOR PROTEIN PHOR"/>
    <property type="match status" value="1"/>
</dbReference>
<dbReference type="PANTHER" id="PTHR45453">
    <property type="entry name" value="PHOSPHATE REGULON SENSOR PROTEIN PHOR"/>
    <property type="match status" value="1"/>
</dbReference>
<gene>
    <name evidence="8" type="ORF">MSP8886_03106</name>
</gene>
<evidence type="ECO:0000313" key="8">
    <source>
        <dbReference type="EMBL" id="SBS34578.1"/>
    </source>
</evidence>
<dbReference type="PROSITE" id="PS50109">
    <property type="entry name" value="HIS_KIN"/>
    <property type="match status" value="1"/>
</dbReference>
<reference evidence="8 9" key="1">
    <citation type="submission" date="2016-06" db="EMBL/GenBank/DDBJ databases">
        <authorList>
            <person name="Kjaerup R.B."/>
            <person name="Dalgaard T.S."/>
            <person name="Juul-Madsen H.R."/>
        </authorList>
    </citation>
    <scope>NUCLEOTIDE SEQUENCE [LARGE SCALE GENOMIC DNA]</scope>
    <source>
        <strain evidence="8 9">CECT 8886</strain>
    </source>
</reference>
<dbReference type="SUPFAM" id="SSF55874">
    <property type="entry name" value="ATPase domain of HSP90 chaperone/DNA topoisomerase II/histidine kinase"/>
    <property type="match status" value="1"/>
</dbReference>
<dbReference type="Proteomes" id="UP000092544">
    <property type="component" value="Unassembled WGS sequence"/>
</dbReference>
<evidence type="ECO:0000256" key="1">
    <source>
        <dbReference type="ARBA" id="ARBA00000085"/>
    </source>
</evidence>
<dbReference type="EC" id="2.7.13.3" evidence="2"/>
<evidence type="ECO:0000256" key="4">
    <source>
        <dbReference type="ARBA" id="ARBA00022679"/>
    </source>
</evidence>
<dbReference type="GO" id="GO:0005886">
    <property type="term" value="C:plasma membrane"/>
    <property type="evidence" value="ECO:0007669"/>
    <property type="project" value="TreeGrafter"/>
</dbReference>
<evidence type="ECO:0000256" key="2">
    <source>
        <dbReference type="ARBA" id="ARBA00012438"/>
    </source>
</evidence>
<evidence type="ECO:0000256" key="3">
    <source>
        <dbReference type="ARBA" id="ARBA00022553"/>
    </source>
</evidence>
<keyword evidence="4" id="KW-0808">Transferase</keyword>
<dbReference type="RefSeq" id="WP_067018031.1">
    <property type="nucleotide sequence ID" value="NZ_FLOB01000008.1"/>
</dbReference>
<dbReference type="GO" id="GO:0000155">
    <property type="term" value="F:phosphorelay sensor kinase activity"/>
    <property type="evidence" value="ECO:0007669"/>
    <property type="project" value="TreeGrafter"/>
</dbReference>
<accession>A0A1A8TN30</accession>
<keyword evidence="5" id="KW-0418">Kinase</keyword>
<protein>
    <recommendedName>
        <fullName evidence="2">histidine kinase</fullName>
        <ecNumber evidence="2">2.7.13.3</ecNumber>
    </recommendedName>
</protein>
<dbReference type="GO" id="GO:0004721">
    <property type="term" value="F:phosphoprotein phosphatase activity"/>
    <property type="evidence" value="ECO:0007669"/>
    <property type="project" value="TreeGrafter"/>
</dbReference>
<dbReference type="InterPro" id="IPR050351">
    <property type="entry name" value="BphY/WalK/GraS-like"/>
</dbReference>
<dbReference type="GO" id="GO:0016036">
    <property type="term" value="P:cellular response to phosphate starvation"/>
    <property type="evidence" value="ECO:0007669"/>
    <property type="project" value="TreeGrafter"/>
</dbReference>
<evidence type="ECO:0000313" key="9">
    <source>
        <dbReference type="Proteomes" id="UP000092544"/>
    </source>
</evidence>
<keyword evidence="6" id="KW-0902">Two-component regulatory system</keyword>
<dbReference type="OrthoDB" id="9806130at2"/>
<keyword evidence="9" id="KW-1185">Reference proteome</keyword>
<keyword evidence="3" id="KW-0597">Phosphoprotein</keyword>
<dbReference type="Pfam" id="PF02518">
    <property type="entry name" value="HATPase_c"/>
    <property type="match status" value="1"/>
</dbReference>
<dbReference type="STRING" id="1792290.MSP8886_03106"/>
<dbReference type="AlphaFoldDB" id="A0A1A8TN30"/>
<feature type="domain" description="Histidine kinase" evidence="7">
    <location>
        <begin position="16"/>
        <end position="230"/>
    </location>
</feature>
<comment type="catalytic activity">
    <reaction evidence="1">
        <text>ATP + protein L-histidine = ADP + protein N-phospho-L-histidine.</text>
        <dbReference type="EC" id="2.7.13.3"/>
    </reaction>
</comment>
<dbReference type="InterPro" id="IPR003594">
    <property type="entry name" value="HATPase_dom"/>
</dbReference>
<evidence type="ECO:0000256" key="5">
    <source>
        <dbReference type="ARBA" id="ARBA00022777"/>
    </source>
</evidence>
<name>A0A1A8TN30_9GAMM</name>
<evidence type="ECO:0000259" key="7">
    <source>
        <dbReference type="PROSITE" id="PS50109"/>
    </source>
</evidence>
<proteinExistence type="predicted"/>
<dbReference type="EMBL" id="FLOB01000008">
    <property type="protein sequence ID" value="SBS34578.1"/>
    <property type="molecule type" value="Genomic_DNA"/>
</dbReference>
<sequence length="230" mass="26607">MNDVERKNEFYHVMDASIQDMKNSLNLLQHTLEKMPTDDKGISLDRFEAKTLHYEVTRLQNSTEQLYSLYLLENEKLSLQFKEVYILELIEERMISHAALLSRFNVQVDFDIDEQIYVYSDAAILSQVLDIALVNAARYTDNRIDIKVCPVDDGAIITLEDNGHGYPDFVLEDFANVVTEKELANLTNQMLAWYFCHSIAHMHHSKKVKGWVKLDNDGELGGSRFQIFIP</sequence>
<organism evidence="8 9">
    <name type="scientific">Marinomonas spartinae</name>
    <dbReference type="NCBI Taxonomy" id="1792290"/>
    <lineage>
        <taxon>Bacteria</taxon>
        <taxon>Pseudomonadati</taxon>
        <taxon>Pseudomonadota</taxon>
        <taxon>Gammaproteobacteria</taxon>
        <taxon>Oceanospirillales</taxon>
        <taxon>Oceanospirillaceae</taxon>
        <taxon>Marinomonas</taxon>
    </lineage>
</organism>
<evidence type="ECO:0000256" key="6">
    <source>
        <dbReference type="ARBA" id="ARBA00023012"/>
    </source>
</evidence>
<dbReference type="InterPro" id="IPR036890">
    <property type="entry name" value="HATPase_C_sf"/>
</dbReference>
<dbReference type="Gene3D" id="3.30.565.10">
    <property type="entry name" value="Histidine kinase-like ATPase, C-terminal domain"/>
    <property type="match status" value="1"/>
</dbReference>
<dbReference type="InterPro" id="IPR005467">
    <property type="entry name" value="His_kinase_dom"/>
</dbReference>